<evidence type="ECO:0000259" key="2">
    <source>
        <dbReference type="Pfam" id="PF14613"/>
    </source>
</evidence>
<evidence type="ECO:0000256" key="1">
    <source>
        <dbReference type="SAM" id="MobiDB-lite"/>
    </source>
</evidence>
<evidence type="ECO:0000313" key="4">
    <source>
        <dbReference type="EMBL" id="KAK7047885.1"/>
    </source>
</evidence>
<dbReference type="PANTHER" id="PTHR31138:SF1">
    <property type="entry name" value="PDZ DOMAIN-CONTAINING PROTEIN"/>
    <property type="match status" value="1"/>
</dbReference>
<dbReference type="Proteomes" id="UP001383192">
    <property type="component" value="Unassembled WGS sequence"/>
</dbReference>
<evidence type="ECO:0000313" key="5">
    <source>
        <dbReference type="Proteomes" id="UP001383192"/>
    </source>
</evidence>
<dbReference type="AlphaFoldDB" id="A0AAW0D9S6"/>
<dbReference type="Pfam" id="PF14613">
    <property type="entry name" value="HAM1_C"/>
    <property type="match status" value="1"/>
</dbReference>
<feature type="domain" description="HAM1-like N-terminal" evidence="3">
    <location>
        <begin position="7"/>
        <end position="196"/>
    </location>
</feature>
<feature type="region of interest" description="Disordered" evidence="1">
    <location>
        <begin position="168"/>
        <end position="187"/>
    </location>
</feature>
<organism evidence="4 5">
    <name type="scientific">Paramarasmius palmivorus</name>
    <dbReference type="NCBI Taxonomy" id="297713"/>
    <lineage>
        <taxon>Eukaryota</taxon>
        <taxon>Fungi</taxon>
        <taxon>Dikarya</taxon>
        <taxon>Basidiomycota</taxon>
        <taxon>Agaricomycotina</taxon>
        <taxon>Agaricomycetes</taxon>
        <taxon>Agaricomycetidae</taxon>
        <taxon>Agaricales</taxon>
        <taxon>Marasmiineae</taxon>
        <taxon>Marasmiaceae</taxon>
        <taxon>Paramarasmius</taxon>
    </lineage>
</organism>
<feature type="compositionally biased region" description="Polar residues" evidence="1">
    <location>
        <begin position="584"/>
        <end position="602"/>
    </location>
</feature>
<protein>
    <submittedName>
        <fullName evidence="4">Uncharacterized protein</fullName>
    </submittedName>
</protein>
<dbReference type="InterPro" id="IPR045967">
    <property type="entry name" value="HAM1-like_N"/>
</dbReference>
<accession>A0AAW0D9S6</accession>
<sequence>MNKAIDITAALEAGKLPSHQQIYQFLEYFKKDIVTQAEPSSGDNLSRQGRILADRVRDIATAYQQLGEHKNKDNVLQEALYHLSEANYSESELDASVNTDEATKDLKNIRSSLRTILQIFWQSVASESSSLFYDFSSFARLSLADAAEVVEASAAQAKESLRKIDEEVQRGERDTIGRDKERLKQEEDPKVAFQHGMDTLKDAGTSVIGGTQEGAAKASDIANRASSKLQDSFYRMCERAQEDEEYHQSLDTLFNTLNKWVTRGFDATAKSNSDSLDSLVSDPTPEQHIPKALRAIQTLLERLSHTSLSALISTLRQCTLDIREDADLRQWFDDFFAHLRKSLDEPGYTRSEASNKARKDLRQRWKQMLDADSDFGRKWKSDLEKFKKESEAFQKGLKNDEDLNRLGEAHVKLGQAIEQGLVEGSTEAETGLQAAVEKVTWFWQDITRVYAPKLINMLKDVPIPRIEFKDQESELVLENVDISSFQILPSHIYIRNITDIDIVAPASDSPASTETQIGTLTHIRAQAVQLALKDVSFFYRDKTATVAPKDYTGLVTFTLPPKGLDVDIKIRLIPASAQTTLAPVSSDAQKTSQVTPSSSMTNKPIPGRKTTISQRELHRSFHVVERVSVAIAEDVELEVKESNHQIILSMFKPIFVMRFRDALERALSSQIQNAFEFIDGLAYDISKRAQVFEDTGLGGGTAFTAAVISELGRMRREGISRNRDVNWKATGTGLVIEEQKIDLETGERKSGSVGLAVGAEPQILSGEKRGPVGTASESVSKRLKRVGGEVADEMDVDIQATPNVDTDDLKDQVMGTIEEGKKQVQSFRDAVAMKADAERKKEGWQSNAFDVQV</sequence>
<evidence type="ECO:0000259" key="3">
    <source>
        <dbReference type="Pfam" id="PF19343"/>
    </source>
</evidence>
<comment type="caution">
    <text evidence="4">The sequence shown here is derived from an EMBL/GenBank/DDBJ whole genome shotgun (WGS) entry which is preliminary data.</text>
</comment>
<dbReference type="InterPro" id="IPR027842">
    <property type="entry name" value="HAM1-like_C"/>
</dbReference>
<proteinExistence type="predicted"/>
<dbReference type="EMBL" id="JAYKXP010000018">
    <property type="protein sequence ID" value="KAK7047885.1"/>
    <property type="molecule type" value="Genomic_DNA"/>
</dbReference>
<name>A0AAW0D9S6_9AGAR</name>
<feature type="region of interest" description="Disordered" evidence="1">
    <location>
        <begin position="584"/>
        <end position="609"/>
    </location>
</feature>
<reference evidence="4 5" key="1">
    <citation type="submission" date="2024-01" db="EMBL/GenBank/DDBJ databases">
        <title>A draft genome for a cacao thread blight-causing isolate of Paramarasmius palmivorus.</title>
        <authorList>
            <person name="Baruah I.K."/>
            <person name="Bukari Y."/>
            <person name="Amoako-Attah I."/>
            <person name="Meinhardt L.W."/>
            <person name="Bailey B.A."/>
            <person name="Cohen S.P."/>
        </authorList>
    </citation>
    <scope>NUCLEOTIDE SEQUENCE [LARGE SCALE GENOMIC DNA]</scope>
    <source>
        <strain evidence="4 5">GH-12</strain>
    </source>
</reference>
<feature type="domain" description="HAM1-like C-terminal" evidence="2">
    <location>
        <begin position="633"/>
        <end position="724"/>
    </location>
</feature>
<dbReference type="PANTHER" id="PTHR31138">
    <property type="entry name" value="CHROMOSOME 19, WHOLE GENOME SHOTGUN SEQUENCE"/>
    <property type="match status" value="1"/>
</dbReference>
<feature type="domain" description="HAM1-like N-terminal" evidence="3">
    <location>
        <begin position="239"/>
        <end position="571"/>
    </location>
</feature>
<gene>
    <name evidence="4" type="ORF">VNI00_006213</name>
</gene>
<keyword evidence="5" id="KW-1185">Reference proteome</keyword>
<dbReference type="Pfam" id="PF19343">
    <property type="entry name" value="HAM1_N"/>
    <property type="match status" value="2"/>
</dbReference>